<feature type="region of interest" description="Disordered" evidence="1">
    <location>
        <begin position="38"/>
        <end position="59"/>
    </location>
</feature>
<sequence>MASWRLFRSRYAELFREVDQQHPAFWIELRECWRSNAAASTPPKGLRCTSSLQQGRKEHRPKKFGRWTGYCMRCLGGTGPPPPTVPRKRQRQ</sequence>
<proteinExistence type="predicted"/>
<evidence type="ECO:0000256" key="1">
    <source>
        <dbReference type="SAM" id="MobiDB-lite"/>
    </source>
</evidence>
<name>A0A0J7K3H4_LASNI</name>
<reference evidence="2 3" key="1">
    <citation type="submission" date="2015-04" db="EMBL/GenBank/DDBJ databases">
        <title>Lasius niger genome sequencing.</title>
        <authorList>
            <person name="Konorov E.A."/>
            <person name="Nikitin M.A."/>
            <person name="Kirill M.V."/>
            <person name="Chang P."/>
        </authorList>
    </citation>
    <scope>NUCLEOTIDE SEQUENCE [LARGE SCALE GENOMIC DNA]</scope>
    <source>
        <tissue evidence="2">Whole</tissue>
    </source>
</reference>
<keyword evidence="3" id="KW-1185">Reference proteome</keyword>
<protein>
    <submittedName>
        <fullName evidence="2">Putative phospholipid-transporting atpase iia</fullName>
    </submittedName>
</protein>
<accession>A0A0J7K3H4</accession>
<dbReference type="Proteomes" id="UP000036403">
    <property type="component" value="Unassembled WGS sequence"/>
</dbReference>
<dbReference type="PaxDb" id="67767-A0A0J7K3H4"/>
<gene>
    <name evidence="2" type="ORF">RF55_16934</name>
</gene>
<evidence type="ECO:0000313" key="2">
    <source>
        <dbReference type="EMBL" id="KMQ84892.1"/>
    </source>
</evidence>
<organism evidence="2 3">
    <name type="scientific">Lasius niger</name>
    <name type="common">Black garden ant</name>
    <dbReference type="NCBI Taxonomy" id="67767"/>
    <lineage>
        <taxon>Eukaryota</taxon>
        <taxon>Metazoa</taxon>
        <taxon>Ecdysozoa</taxon>
        <taxon>Arthropoda</taxon>
        <taxon>Hexapoda</taxon>
        <taxon>Insecta</taxon>
        <taxon>Pterygota</taxon>
        <taxon>Neoptera</taxon>
        <taxon>Endopterygota</taxon>
        <taxon>Hymenoptera</taxon>
        <taxon>Apocrita</taxon>
        <taxon>Aculeata</taxon>
        <taxon>Formicoidea</taxon>
        <taxon>Formicidae</taxon>
        <taxon>Formicinae</taxon>
        <taxon>Lasius</taxon>
        <taxon>Lasius</taxon>
    </lineage>
</organism>
<dbReference type="AlphaFoldDB" id="A0A0J7K3H4"/>
<dbReference type="EMBL" id="LBMM01015198">
    <property type="protein sequence ID" value="KMQ84892.1"/>
    <property type="molecule type" value="Genomic_DNA"/>
</dbReference>
<comment type="caution">
    <text evidence="2">The sequence shown here is derived from an EMBL/GenBank/DDBJ whole genome shotgun (WGS) entry which is preliminary data.</text>
</comment>
<evidence type="ECO:0000313" key="3">
    <source>
        <dbReference type="Proteomes" id="UP000036403"/>
    </source>
</evidence>